<dbReference type="AlphaFoldDB" id="A0A0T6AXH3"/>
<proteinExistence type="predicted"/>
<keyword evidence="3" id="KW-1185">Reference proteome</keyword>
<name>A0A0T6AXH3_9SCAR</name>
<dbReference type="EMBL" id="LJIG01022611">
    <property type="protein sequence ID" value="KRT79643.1"/>
    <property type="molecule type" value="Genomic_DNA"/>
</dbReference>
<dbReference type="Proteomes" id="UP000051574">
    <property type="component" value="Unassembled WGS sequence"/>
</dbReference>
<accession>A0A0T6AXH3</accession>
<feature type="region of interest" description="Disordered" evidence="1">
    <location>
        <begin position="316"/>
        <end position="353"/>
    </location>
</feature>
<feature type="compositionally biased region" description="Basic and acidic residues" evidence="1">
    <location>
        <begin position="341"/>
        <end position="353"/>
    </location>
</feature>
<comment type="caution">
    <text evidence="2">The sequence shown here is derived from an EMBL/GenBank/DDBJ whole genome shotgun (WGS) entry which is preliminary data.</text>
</comment>
<feature type="compositionally biased region" description="Acidic residues" evidence="1">
    <location>
        <begin position="145"/>
        <end position="160"/>
    </location>
</feature>
<evidence type="ECO:0000313" key="3">
    <source>
        <dbReference type="Proteomes" id="UP000051574"/>
    </source>
</evidence>
<feature type="region of interest" description="Disordered" evidence="1">
    <location>
        <begin position="23"/>
        <end position="77"/>
    </location>
</feature>
<feature type="compositionally biased region" description="Basic and acidic residues" evidence="1">
    <location>
        <begin position="67"/>
        <end position="77"/>
    </location>
</feature>
<evidence type="ECO:0000256" key="1">
    <source>
        <dbReference type="SAM" id="MobiDB-lite"/>
    </source>
</evidence>
<organism evidence="2 3">
    <name type="scientific">Oryctes borbonicus</name>
    <dbReference type="NCBI Taxonomy" id="1629725"/>
    <lineage>
        <taxon>Eukaryota</taxon>
        <taxon>Metazoa</taxon>
        <taxon>Ecdysozoa</taxon>
        <taxon>Arthropoda</taxon>
        <taxon>Hexapoda</taxon>
        <taxon>Insecta</taxon>
        <taxon>Pterygota</taxon>
        <taxon>Neoptera</taxon>
        <taxon>Endopterygota</taxon>
        <taxon>Coleoptera</taxon>
        <taxon>Polyphaga</taxon>
        <taxon>Scarabaeiformia</taxon>
        <taxon>Scarabaeidae</taxon>
        <taxon>Dynastinae</taxon>
        <taxon>Oryctes</taxon>
    </lineage>
</organism>
<reference evidence="2 3" key="1">
    <citation type="submission" date="2015-09" db="EMBL/GenBank/DDBJ databases">
        <title>Draft genome of the scarab beetle Oryctes borbonicus.</title>
        <authorList>
            <person name="Meyer J.M."/>
            <person name="Markov G.V."/>
            <person name="Baskaran P."/>
            <person name="Herrmann M."/>
            <person name="Sommer R.J."/>
            <person name="Roedelsperger C."/>
        </authorList>
    </citation>
    <scope>NUCLEOTIDE SEQUENCE [LARGE SCALE GENOMIC DNA]</scope>
    <source>
        <strain evidence="2">OB123</strain>
        <tissue evidence="2">Whole animal</tissue>
    </source>
</reference>
<feature type="compositionally biased region" description="Polar residues" evidence="1">
    <location>
        <begin position="55"/>
        <end position="65"/>
    </location>
</feature>
<feature type="compositionally biased region" description="Basic and acidic residues" evidence="1">
    <location>
        <begin position="125"/>
        <end position="135"/>
    </location>
</feature>
<dbReference type="OrthoDB" id="6778555at2759"/>
<feature type="compositionally biased region" description="Low complexity" evidence="1">
    <location>
        <begin position="161"/>
        <end position="170"/>
    </location>
</feature>
<feature type="compositionally biased region" description="Basic and acidic residues" evidence="1">
    <location>
        <begin position="195"/>
        <end position="204"/>
    </location>
</feature>
<evidence type="ECO:0000313" key="2">
    <source>
        <dbReference type="EMBL" id="KRT79643.1"/>
    </source>
</evidence>
<sequence>MSQKFGKKLRKRTDDEVDTCVKAAAEENTDTPEAVENGMENEQNTENKMTELEVNGSSDDSSQPLSEVREKLEQEKTKAVLDDENVNAEENIIVQNDAIAGDASIINVDSAETEKITIEKGCDKAKIDDDDKGTIENEMEPLVLETEDIDPELEFDEGSDIDSQSSSPIIRCRTRRSQARNIPTPKTPRTIDSNGDDKTSECSDKPSVVAVATPEVTDTESEVSVFKPVTDVYGSKKLFEKISEEEFDSFQNMSTKAIAGNDTTRNVDLSSYPDNEFEYSPFVIQSRERSVGETLKLLSARRSIKSSKEYTLQKADVRDYRTLPPRPKRSTLDKISGLKRKNSDSPDYPKRFKSEPPRLLSYISSPIVNIKNHFAKSEIPSSTPKLTGYKSKNVFDNTNVSKITLNETGEIAEKKWCTVI</sequence>
<feature type="region of interest" description="Disordered" evidence="1">
    <location>
        <begin position="125"/>
        <end position="207"/>
    </location>
</feature>
<gene>
    <name evidence="2" type="ORF">AMK59_7621</name>
</gene>
<protein>
    <submittedName>
        <fullName evidence="2">Uncharacterized protein</fullName>
    </submittedName>
</protein>